<name>A0A6A6Y353_9PEZI</name>
<gene>
    <name evidence="2 4" type="ORF">BDZ99DRAFT_203877</name>
</gene>
<dbReference type="EMBL" id="MU003723">
    <property type="protein sequence ID" value="KAF2802444.1"/>
    <property type="molecule type" value="Genomic_DNA"/>
</dbReference>
<protein>
    <submittedName>
        <fullName evidence="2 4">Uncharacterized protein</fullName>
    </submittedName>
</protein>
<reference evidence="4" key="3">
    <citation type="submission" date="2025-04" db="UniProtKB">
        <authorList>
            <consortium name="RefSeq"/>
        </authorList>
    </citation>
    <scope>IDENTIFICATION</scope>
    <source>
        <strain evidence="4">CBS 304.34</strain>
    </source>
</reference>
<dbReference type="Proteomes" id="UP000504636">
    <property type="component" value="Unplaced"/>
</dbReference>
<keyword evidence="3" id="KW-1185">Reference proteome</keyword>
<sequence>MPIPHLSPSHHHSRLKTQNPIKYFHKYLRHSAAGHPPFSIYRPLNPPSPSQPQVSITPSP</sequence>
<proteinExistence type="predicted"/>
<organism evidence="2">
    <name type="scientific">Mytilinidion resinicola</name>
    <dbReference type="NCBI Taxonomy" id="574789"/>
    <lineage>
        <taxon>Eukaryota</taxon>
        <taxon>Fungi</taxon>
        <taxon>Dikarya</taxon>
        <taxon>Ascomycota</taxon>
        <taxon>Pezizomycotina</taxon>
        <taxon>Dothideomycetes</taxon>
        <taxon>Pleosporomycetidae</taxon>
        <taxon>Mytilinidiales</taxon>
        <taxon>Mytilinidiaceae</taxon>
        <taxon>Mytilinidion</taxon>
    </lineage>
</organism>
<feature type="compositionally biased region" description="Polar residues" evidence="1">
    <location>
        <begin position="51"/>
        <end position="60"/>
    </location>
</feature>
<reference evidence="2 4" key="1">
    <citation type="journal article" date="2020" name="Stud. Mycol.">
        <title>101 Dothideomycetes genomes: a test case for predicting lifestyles and emergence of pathogens.</title>
        <authorList>
            <person name="Haridas S."/>
            <person name="Albert R."/>
            <person name="Binder M."/>
            <person name="Bloem J."/>
            <person name="Labutti K."/>
            <person name="Salamov A."/>
            <person name="Andreopoulos B."/>
            <person name="Baker S."/>
            <person name="Barry K."/>
            <person name="Bills G."/>
            <person name="Bluhm B."/>
            <person name="Cannon C."/>
            <person name="Castanera R."/>
            <person name="Culley D."/>
            <person name="Daum C."/>
            <person name="Ezra D."/>
            <person name="Gonzalez J."/>
            <person name="Henrissat B."/>
            <person name="Kuo A."/>
            <person name="Liang C."/>
            <person name="Lipzen A."/>
            <person name="Lutzoni F."/>
            <person name="Magnuson J."/>
            <person name="Mondo S."/>
            <person name="Nolan M."/>
            <person name="Ohm R."/>
            <person name="Pangilinan J."/>
            <person name="Park H.-J."/>
            <person name="Ramirez L."/>
            <person name="Alfaro M."/>
            <person name="Sun H."/>
            <person name="Tritt A."/>
            <person name="Yoshinaga Y."/>
            <person name="Zwiers L.-H."/>
            <person name="Turgeon B."/>
            <person name="Goodwin S."/>
            <person name="Spatafora J."/>
            <person name="Crous P."/>
            <person name="Grigoriev I."/>
        </authorList>
    </citation>
    <scope>NUCLEOTIDE SEQUENCE</scope>
    <source>
        <strain evidence="2 4">CBS 304.34</strain>
    </source>
</reference>
<reference evidence="4" key="2">
    <citation type="submission" date="2020-04" db="EMBL/GenBank/DDBJ databases">
        <authorList>
            <consortium name="NCBI Genome Project"/>
        </authorList>
    </citation>
    <scope>NUCLEOTIDE SEQUENCE</scope>
    <source>
        <strain evidence="4">CBS 304.34</strain>
    </source>
</reference>
<evidence type="ECO:0000313" key="2">
    <source>
        <dbReference type="EMBL" id="KAF2802444.1"/>
    </source>
</evidence>
<accession>A0A6A6Y353</accession>
<dbReference type="AlphaFoldDB" id="A0A6A6Y353"/>
<feature type="region of interest" description="Disordered" evidence="1">
    <location>
        <begin position="35"/>
        <end position="60"/>
    </location>
</feature>
<dbReference type="GeneID" id="54454170"/>
<dbReference type="RefSeq" id="XP_033569408.1">
    <property type="nucleotide sequence ID" value="XM_033713277.1"/>
</dbReference>
<evidence type="ECO:0000313" key="3">
    <source>
        <dbReference type="Proteomes" id="UP000504636"/>
    </source>
</evidence>
<evidence type="ECO:0000256" key="1">
    <source>
        <dbReference type="SAM" id="MobiDB-lite"/>
    </source>
</evidence>
<evidence type="ECO:0000313" key="4">
    <source>
        <dbReference type="RefSeq" id="XP_033569408.1"/>
    </source>
</evidence>